<feature type="domain" description="PX" evidence="2">
    <location>
        <begin position="18"/>
        <end position="153"/>
    </location>
</feature>
<dbReference type="OrthoDB" id="66762at2759"/>
<keyword evidence="4" id="KW-1185">Reference proteome</keyword>
<dbReference type="GO" id="GO:0035091">
    <property type="term" value="F:phosphatidylinositol binding"/>
    <property type="evidence" value="ECO:0007669"/>
    <property type="project" value="InterPro"/>
</dbReference>
<evidence type="ECO:0000259" key="2">
    <source>
        <dbReference type="PROSITE" id="PS50195"/>
    </source>
</evidence>
<name>A0A1V9YHZ9_ACHHY</name>
<dbReference type="EMBL" id="JNBR01001706">
    <property type="protein sequence ID" value="OQR85342.1"/>
    <property type="molecule type" value="Genomic_DNA"/>
</dbReference>
<dbReference type="InterPro" id="IPR036871">
    <property type="entry name" value="PX_dom_sf"/>
</dbReference>
<dbReference type="CDD" id="cd22744">
    <property type="entry name" value="OTU"/>
    <property type="match status" value="1"/>
</dbReference>
<feature type="compositionally biased region" description="Polar residues" evidence="1">
    <location>
        <begin position="505"/>
        <end position="514"/>
    </location>
</feature>
<dbReference type="SUPFAM" id="SSF64268">
    <property type="entry name" value="PX domain"/>
    <property type="match status" value="1"/>
</dbReference>
<dbReference type="InterPro" id="IPR001683">
    <property type="entry name" value="PX_dom"/>
</dbReference>
<dbReference type="PROSITE" id="PS50195">
    <property type="entry name" value="PX"/>
    <property type="match status" value="1"/>
</dbReference>
<dbReference type="Pfam" id="PF00787">
    <property type="entry name" value="PX"/>
    <property type="match status" value="1"/>
</dbReference>
<comment type="caution">
    <text evidence="3">The sequence shown here is derived from an EMBL/GenBank/DDBJ whole genome shotgun (WGS) entry which is preliminary data.</text>
</comment>
<evidence type="ECO:0000256" key="1">
    <source>
        <dbReference type="SAM" id="MobiDB-lite"/>
    </source>
</evidence>
<organism evidence="3 4">
    <name type="scientific">Achlya hypogyna</name>
    <name type="common">Oomycete</name>
    <name type="synonym">Protoachlya hypogyna</name>
    <dbReference type="NCBI Taxonomy" id="1202772"/>
    <lineage>
        <taxon>Eukaryota</taxon>
        <taxon>Sar</taxon>
        <taxon>Stramenopiles</taxon>
        <taxon>Oomycota</taxon>
        <taxon>Saprolegniomycetes</taxon>
        <taxon>Saprolegniales</taxon>
        <taxon>Achlyaceae</taxon>
        <taxon>Achlya</taxon>
    </lineage>
</organism>
<protein>
    <recommendedName>
        <fullName evidence="2">PX domain-containing protein</fullName>
    </recommendedName>
</protein>
<accession>A0A1V9YHZ9</accession>
<dbReference type="Gene3D" id="3.30.1520.10">
    <property type="entry name" value="Phox-like domain"/>
    <property type="match status" value="1"/>
</dbReference>
<feature type="region of interest" description="Disordered" evidence="1">
    <location>
        <begin position="497"/>
        <end position="522"/>
    </location>
</feature>
<proteinExistence type="predicted"/>
<evidence type="ECO:0000313" key="3">
    <source>
        <dbReference type="EMBL" id="OQR85342.1"/>
    </source>
</evidence>
<dbReference type="Proteomes" id="UP000243579">
    <property type="component" value="Unassembled WGS sequence"/>
</dbReference>
<dbReference type="AlphaFoldDB" id="A0A1V9YHZ9"/>
<dbReference type="STRING" id="1202772.A0A1V9YHZ9"/>
<evidence type="ECO:0000313" key="4">
    <source>
        <dbReference type="Proteomes" id="UP000243579"/>
    </source>
</evidence>
<reference evidence="3 4" key="1">
    <citation type="journal article" date="2014" name="Genome Biol. Evol.">
        <title>The secreted proteins of Achlya hypogyna and Thraustotheca clavata identify the ancestral oomycete secretome and reveal gene acquisitions by horizontal gene transfer.</title>
        <authorList>
            <person name="Misner I."/>
            <person name="Blouin N."/>
            <person name="Leonard G."/>
            <person name="Richards T.A."/>
            <person name="Lane C.E."/>
        </authorList>
    </citation>
    <scope>NUCLEOTIDE SEQUENCE [LARGE SCALE GENOMIC DNA]</scope>
    <source>
        <strain evidence="3 4">ATCC 48635</strain>
    </source>
</reference>
<sequence>MERVQSLYLSTMLSDEIDASKPYTCEVTVEDVRITTKAEYQVVVRLNFFSERTRSRCTSTWSVWRTFSMFRTLDTQLRKRNSNHMKGIKFPSLHRRRTFFRTHLQPAFLEARRVELENYMKLVVKSPEAVAFHVTSIESQSLKTFVAYVNGFGQNITEQPRSADGRAGGGTFARPKPVVASMSLSASYRWSGTGFLGGNQLQPGNAGGIRATDSFVPINPQQFNQSFMQRQSVAGASAGFVPPPSSRASVGSAAPLIAALESSRPSDSLHKVPEDPEEKLTAVTVPVHVNPVVEKERGKMELELRSTGLQGVGMPPDGSCFLHCLVYELFPLKWDVFAEYPAAMSMVNVGSADGVAPRRMAAAAKLRTELSLYAMEHVEALAAFLMTPSDELRERYRTFGDVVDEQATVAELYAAATMFNLEIVLISNDAAFQIDPVAPVADVDSVRGPVSGRHTVTLGYMVPTPENGGHYICTRAIQYTTNSFAGGFFSNSARNSSAASRHSAMQQTRSSLQPPHTPLAAA</sequence>
<dbReference type="CDD" id="cd06093">
    <property type="entry name" value="PX_domain"/>
    <property type="match status" value="1"/>
</dbReference>
<gene>
    <name evidence="3" type="ORF">ACHHYP_11926</name>
</gene>